<evidence type="ECO:0000313" key="3">
    <source>
        <dbReference type="Proteomes" id="UP000053611"/>
    </source>
</evidence>
<feature type="compositionally biased region" description="Basic residues" evidence="1">
    <location>
        <begin position="63"/>
        <end position="72"/>
    </location>
</feature>
<evidence type="ECO:0000313" key="2">
    <source>
        <dbReference type="EMBL" id="KLT45615.1"/>
    </source>
</evidence>
<proteinExistence type="predicted"/>
<dbReference type="EMBL" id="KQ087180">
    <property type="protein sequence ID" value="KLT45615.1"/>
    <property type="molecule type" value="Genomic_DNA"/>
</dbReference>
<organism evidence="2 3">
    <name type="scientific">Cutaneotrichosporon oleaginosum</name>
    <dbReference type="NCBI Taxonomy" id="879819"/>
    <lineage>
        <taxon>Eukaryota</taxon>
        <taxon>Fungi</taxon>
        <taxon>Dikarya</taxon>
        <taxon>Basidiomycota</taxon>
        <taxon>Agaricomycotina</taxon>
        <taxon>Tremellomycetes</taxon>
        <taxon>Trichosporonales</taxon>
        <taxon>Trichosporonaceae</taxon>
        <taxon>Cutaneotrichosporon</taxon>
    </lineage>
</organism>
<accession>A0A0J0XX33</accession>
<dbReference type="GeneID" id="28982515"/>
<evidence type="ECO:0000256" key="1">
    <source>
        <dbReference type="SAM" id="MobiDB-lite"/>
    </source>
</evidence>
<feature type="region of interest" description="Disordered" evidence="1">
    <location>
        <begin position="43"/>
        <end position="82"/>
    </location>
</feature>
<name>A0A0J0XX33_9TREE</name>
<reference evidence="2 3" key="1">
    <citation type="submission" date="2015-03" db="EMBL/GenBank/DDBJ databases">
        <title>Genomics and transcriptomics of the oil-accumulating basidiomycete yeast T. oleaginosus allow insights into substrate utilization and the diverse evolutionary trajectories of mating systems in fungi.</title>
        <authorList>
            <consortium name="DOE Joint Genome Institute"/>
            <person name="Kourist R."/>
            <person name="Kracht O."/>
            <person name="Bracharz F."/>
            <person name="Lipzen A."/>
            <person name="Nolan M."/>
            <person name="Ohm R."/>
            <person name="Grigoriev I."/>
            <person name="Sun S."/>
            <person name="Heitman J."/>
            <person name="Bruck T."/>
            <person name="Nowrousian M."/>
        </authorList>
    </citation>
    <scope>NUCLEOTIDE SEQUENCE [LARGE SCALE GENOMIC DNA]</scope>
    <source>
        <strain evidence="2 3">IBC0246</strain>
    </source>
</reference>
<dbReference type="AlphaFoldDB" id="A0A0J0XX33"/>
<dbReference type="Proteomes" id="UP000053611">
    <property type="component" value="Unassembled WGS sequence"/>
</dbReference>
<dbReference type="RefSeq" id="XP_018282106.1">
    <property type="nucleotide sequence ID" value="XM_018421912.1"/>
</dbReference>
<keyword evidence="3" id="KW-1185">Reference proteome</keyword>
<protein>
    <submittedName>
        <fullName evidence="2">Uncharacterized protein</fullName>
    </submittedName>
</protein>
<gene>
    <name evidence="2" type="ORF">CC85DRAFT_282240</name>
</gene>
<sequence>MARPKAQVCNIARLLKSARASTPSQTSRAPICVSAHPIPTSRARHDDAFASPNAHPAAITLPKHQHQLRHRLSSTPGRERKP</sequence>